<keyword evidence="3" id="KW-0472">Membrane</keyword>
<feature type="compositionally biased region" description="Low complexity" evidence="4">
    <location>
        <begin position="132"/>
        <end position="144"/>
    </location>
</feature>
<proteinExistence type="predicted"/>
<feature type="region of interest" description="Disordered" evidence="4">
    <location>
        <begin position="1"/>
        <end position="79"/>
    </location>
</feature>
<keyword evidence="2" id="KW-0418">Kinase</keyword>
<dbReference type="Proteomes" id="UP000275267">
    <property type="component" value="Unassembled WGS sequence"/>
</dbReference>
<organism evidence="7 8">
    <name type="scientific">Panicum miliaceum</name>
    <name type="common">Proso millet</name>
    <name type="synonym">Broomcorn millet</name>
    <dbReference type="NCBI Taxonomy" id="4540"/>
    <lineage>
        <taxon>Eukaryota</taxon>
        <taxon>Viridiplantae</taxon>
        <taxon>Streptophyta</taxon>
        <taxon>Embryophyta</taxon>
        <taxon>Tracheophyta</taxon>
        <taxon>Spermatophyta</taxon>
        <taxon>Magnoliopsida</taxon>
        <taxon>Liliopsida</taxon>
        <taxon>Poales</taxon>
        <taxon>Poaceae</taxon>
        <taxon>PACMAD clade</taxon>
        <taxon>Panicoideae</taxon>
        <taxon>Panicodae</taxon>
        <taxon>Paniceae</taxon>
        <taxon>Panicinae</taxon>
        <taxon>Panicum</taxon>
        <taxon>Panicum sect. Panicum</taxon>
    </lineage>
</organism>
<dbReference type="EMBL" id="PQIB02000001">
    <property type="protein sequence ID" value="RLN38630.1"/>
    <property type="molecule type" value="Genomic_DNA"/>
</dbReference>
<dbReference type="PANTHER" id="PTHR47985">
    <property type="entry name" value="OS07G0668900 PROTEIN"/>
    <property type="match status" value="1"/>
</dbReference>
<reference evidence="8" key="1">
    <citation type="journal article" date="2019" name="Nat. Commun.">
        <title>The genome of broomcorn millet.</title>
        <authorList>
            <person name="Zou C."/>
            <person name="Miki D."/>
            <person name="Li D."/>
            <person name="Tang Q."/>
            <person name="Xiao L."/>
            <person name="Rajput S."/>
            <person name="Deng P."/>
            <person name="Jia W."/>
            <person name="Huang R."/>
            <person name="Zhang M."/>
            <person name="Sun Y."/>
            <person name="Hu J."/>
            <person name="Fu X."/>
            <person name="Schnable P.S."/>
            <person name="Li F."/>
            <person name="Zhang H."/>
            <person name="Feng B."/>
            <person name="Zhu X."/>
            <person name="Liu R."/>
            <person name="Schnable J.C."/>
            <person name="Zhu J.-K."/>
            <person name="Zhang H."/>
        </authorList>
    </citation>
    <scope>NUCLEOTIDE SEQUENCE [LARGE SCALE GENOMIC DNA]</scope>
</reference>
<dbReference type="Gene3D" id="1.10.510.10">
    <property type="entry name" value="Transferase(Phosphotransferase) domain 1"/>
    <property type="match status" value="1"/>
</dbReference>
<dbReference type="GO" id="GO:0016020">
    <property type="term" value="C:membrane"/>
    <property type="evidence" value="ECO:0007669"/>
    <property type="project" value="UniProtKB-SubCell"/>
</dbReference>
<dbReference type="Pfam" id="PF07714">
    <property type="entry name" value="PK_Tyr_Ser-Thr"/>
    <property type="match status" value="1"/>
</dbReference>
<name>A0A3L6TEI5_PANMI</name>
<feature type="domain" description="Serine-threonine/tyrosine-protein kinase catalytic" evidence="6">
    <location>
        <begin position="281"/>
        <end position="413"/>
    </location>
</feature>
<dbReference type="GO" id="GO:0016810">
    <property type="term" value="F:hydrolase activity, acting on carbon-nitrogen (but not peptide) bonds"/>
    <property type="evidence" value="ECO:0007669"/>
    <property type="project" value="UniProtKB-ARBA"/>
</dbReference>
<evidence type="ECO:0000256" key="2">
    <source>
        <dbReference type="ARBA" id="ARBA00022527"/>
    </source>
</evidence>
<accession>A0A3L6TEI5</accession>
<dbReference type="SUPFAM" id="SSF56317">
    <property type="entry name" value="Carbon-nitrogen hydrolase"/>
    <property type="match status" value="1"/>
</dbReference>
<feature type="compositionally biased region" description="Low complexity" evidence="4">
    <location>
        <begin position="217"/>
        <end position="230"/>
    </location>
</feature>
<feature type="compositionally biased region" description="Basic and acidic residues" evidence="4">
    <location>
        <begin position="47"/>
        <end position="57"/>
    </location>
</feature>
<dbReference type="Pfam" id="PF00795">
    <property type="entry name" value="CN_hydrolase"/>
    <property type="match status" value="1"/>
</dbReference>
<feature type="domain" description="CN hydrolase" evidence="5">
    <location>
        <begin position="508"/>
        <end position="584"/>
    </location>
</feature>
<dbReference type="STRING" id="4540.A0A3L6TEI5"/>
<dbReference type="SUPFAM" id="SSF56112">
    <property type="entry name" value="Protein kinase-like (PK-like)"/>
    <property type="match status" value="1"/>
</dbReference>
<evidence type="ECO:0000256" key="1">
    <source>
        <dbReference type="ARBA" id="ARBA00004370"/>
    </source>
</evidence>
<dbReference type="Gene3D" id="3.60.110.10">
    <property type="entry name" value="Carbon-nitrogen hydrolase"/>
    <property type="match status" value="1"/>
</dbReference>
<evidence type="ECO:0000313" key="7">
    <source>
        <dbReference type="EMBL" id="RLN38630.1"/>
    </source>
</evidence>
<feature type="compositionally biased region" description="Low complexity" evidence="4">
    <location>
        <begin position="238"/>
        <end position="249"/>
    </location>
</feature>
<feature type="compositionally biased region" description="Basic and acidic residues" evidence="4">
    <location>
        <begin position="434"/>
        <end position="447"/>
    </location>
</feature>
<keyword evidence="2" id="KW-0808">Transferase</keyword>
<evidence type="ECO:0000313" key="8">
    <source>
        <dbReference type="Proteomes" id="UP000275267"/>
    </source>
</evidence>
<comment type="subcellular location">
    <subcellularLocation>
        <location evidence="1">Membrane</location>
    </subcellularLocation>
</comment>
<keyword evidence="2" id="KW-0723">Serine/threonine-protein kinase</keyword>
<comment type="caution">
    <text evidence="7">The sequence shown here is derived from an EMBL/GenBank/DDBJ whole genome shotgun (WGS) entry which is preliminary data.</text>
</comment>
<dbReference type="InterPro" id="IPR001245">
    <property type="entry name" value="Ser-Thr/Tyr_kinase_cat_dom"/>
</dbReference>
<dbReference type="GO" id="GO:0004674">
    <property type="term" value="F:protein serine/threonine kinase activity"/>
    <property type="evidence" value="ECO:0007669"/>
    <property type="project" value="UniProtKB-KW"/>
</dbReference>
<evidence type="ECO:0000256" key="4">
    <source>
        <dbReference type="SAM" id="MobiDB-lite"/>
    </source>
</evidence>
<feature type="region of interest" description="Disordered" evidence="4">
    <location>
        <begin position="422"/>
        <end position="472"/>
    </location>
</feature>
<evidence type="ECO:0000259" key="6">
    <source>
        <dbReference type="Pfam" id="PF07714"/>
    </source>
</evidence>
<dbReference type="InterPro" id="IPR036526">
    <property type="entry name" value="C-N_Hydrolase_sf"/>
</dbReference>
<dbReference type="AlphaFoldDB" id="A0A3L6TEI5"/>
<sequence>MHPGGELKAAVRGGGTELRRSRGGEGPMRRPPAGVELGRGTRGGGAELRRTRGEGPMRRPPAGARGRRKKGRCGGRATTRVELGLGRAAAGRSCSDRGAARARRRMLRKARAGGRNVGARGDAAEVAREQFPALASPSRSSLPRTRPPPASTPLPLRRRLRPYTAAEDAVVSTLHGPGPDSPRSPPQTGAGPERHCAPAASTRSGAPPRAPDPAAPAPSGSGAPEAVPARRGGGGGTAAAAGDSGEAGTRSWRGGCSPWGCNTSRRPQLRAGSGQGVSAAAASHILLDENLTPNLSDLGIAQLGQAGGDMPVASPMMGSFGCCTAEYDRSGQATMKSDVYSFGVVLVQLISGRRAVDTSKPVTEQNVVTWAMLMFKDQKRYPAKALNQVVDMAAICLQEEDSVRPLMADIIMTLGFLTSMPPDPAAPAAPPADTEPKKEKGSDHSDSSLESLDDEGNEEEEEAKDRGNNKGQEANRLLLGLNCARPLETITLPEATMTRAETHNFDVQETWTMPFAFCTREKGWCEFAEPGNGESAQFFQELAQKYNMVIVSPILERDVNHGETIWNTADIIGNNGSIIGIHRKPLELAALQTAAGSSPPYFWRLRHKNERSSGVVSLPEASAATPSSDLDEFVDNLTETLLPDLVREIEKLSVFDATSTRAA</sequence>
<evidence type="ECO:0000256" key="3">
    <source>
        <dbReference type="ARBA" id="ARBA00023136"/>
    </source>
</evidence>
<dbReference type="OrthoDB" id="4062651at2759"/>
<evidence type="ECO:0000259" key="5">
    <source>
        <dbReference type="Pfam" id="PF00795"/>
    </source>
</evidence>
<feature type="compositionally biased region" description="Acidic residues" evidence="4">
    <location>
        <begin position="451"/>
        <end position="462"/>
    </location>
</feature>
<dbReference type="PANTHER" id="PTHR47985:SF63">
    <property type="entry name" value="OS05G0463000 PROTEIN"/>
    <property type="match status" value="1"/>
</dbReference>
<dbReference type="InterPro" id="IPR011009">
    <property type="entry name" value="Kinase-like_dom_sf"/>
</dbReference>
<keyword evidence="8" id="KW-1185">Reference proteome</keyword>
<gene>
    <name evidence="7" type="ORF">C2845_PM01G45500</name>
</gene>
<protein>
    <submittedName>
        <fullName evidence="7">Serine/threonine-protein kinase CDL1-like</fullName>
    </submittedName>
</protein>
<feature type="region of interest" description="Disordered" evidence="4">
    <location>
        <begin position="105"/>
        <end position="252"/>
    </location>
</feature>
<dbReference type="InterPro" id="IPR003010">
    <property type="entry name" value="C-N_Hydrolase"/>
</dbReference>